<accession>A0ABN3TPQ3</accession>
<evidence type="ECO:0000313" key="1">
    <source>
        <dbReference type="EMBL" id="GAA2713942.1"/>
    </source>
</evidence>
<protein>
    <submittedName>
        <fullName evidence="1">Uncharacterized protein</fullName>
    </submittedName>
</protein>
<dbReference type="RefSeq" id="WP_344434579.1">
    <property type="nucleotide sequence ID" value="NZ_BAAASL010000006.1"/>
</dbReference>
<organism evidence="1 2">
    <name type="scientific">Streptomyces luteosporeus</name>
    <dbReference type="NCBI Taxonomy" id="173856"/>
    <lineage>
        <taxon>Bacteria</taxon>
        <taxon>Bacillati</taxon>
        <taxon>Actinomycetota</taxon>
        <taxon>Actinomycetes</taxon>
        <taxon>Kitasatosporales</taxon>
        <taxon>Streptomycetaceae</taxon>
        <taxon>Streptomyces</taxon>
    </lineage>
</organism>
<gene>
    <name evidence="1" type="ORF">GCM10010315_20350</name>
</gene>
<comment type="caution">
    <text evidence="1">The sequence shown here is derived from an EMBL/GenBank/DDBJ whole genome shotgun (WGS) entry which is preliminary data.</text>
</comment>
<sequence length="164" mass="18855">MGSLLDKLDRLRDKWRGTQYPDGNVVPLSTTEVLDALLSVGSPPAPYRVHKAITSESIDLIAEWSLQYSSFGERVSQRIKIQMRLHPALHEVWAVQENWSITKGQLTRSWSHGRGSGFYVEWTYERGPDGRRRKVKTLDTRDMRNTLRKVVVSSGWTWRALGTM</sequence>
<reference evidence="1 2" key="1">
    <citation type="journal article" date="2019" name="Int. J. Syst. Evol. Microbiol.">
        <title>The Global Catalogue of Microorganisms (GCM) 10K type strain sequencing project: providing services to taxonomists for standard genome sequencing and annotation.</title>
        <authorList>
            <consortium name="The Broad Institute Genomics Platform"/>
            <consortium name="The Broad Institute Genome Sequencing Center for Infectious Disease"/>
            <person name="Wu L."/>
            <person name="Ma J."/>
        </authorList>
    </citation>
    <scope>NUCLEOTIDE SEQUENCE [LARGE SCALE GENOMIC DNA]</scope>
    <source>
        <strain evidence="1 2">JCM 4542</strain>
    </source>
</reference>
<name>A0ABN3TPQ3_9ACTN</name>
<dbReference type="Proteomes" id="UP001500886">
    <property type="component" value="Unassembled WGS sequence"/>
</dbReference>
<keyword evidence="2" id="KW-1185">Reference proteome</keyword>
<proteinExistence type="predicted"/>
<evidence type="ECO:0000313" key="2">
    <source>
        <dbReference type="Proteomes" id="UP001500886"/>
    </source>
</evidence>
<dbReference type="EMBL" id="BAAASL010000006">
    <property type="protein sequence ID" value="GAA2713942.1"/>
    <property type="molecule type" value="Genomic_DNA"/>
</dbReference>